<comment type="caution">
    <text evidence="10">The sequence shown here is derived from an EMBL/GenBank/DDBJ whole genome shotgun (WGS) entry which is preliminary data.</text>
</comment>
<dbReference type="EC" id="1.1.1.17" evidence="2"/>
<evidence type="ECO:0000256" key="6">
    <source>
        <dbReference type="ARBA" id="ARBA00048615"/>
    </source>
</evidence>
<dbReference type="SUPFAM" id="SSF48179">
    <property type="entry name" value="6-phosphogluconate dehydrogenase C-terminal domain-like"/>
    <property type="match status" value="1"/>
</dbReference>
<evidence type="ECO:0000256" key="1">
    <source>
        <dbReference type="ARBA" id="ARBA00006541"/>
    </source>
</evidence>
<dbReference type="InterPro" id="IPR023027">
    <property type="entry name" value="Mannitol_DH_CS"/>
</dbReference>
<dbReference type="GO" id="GO:0016491">
    <property type="term" value="F:oxidoreductase activity"/>
    <property type="evidence" value="ECO:0007669"/>
    <property type="project" value="UniProtKB-KW"/>
</dbReference>
<evidence type="ECO:0000259" key="8">
    <source>
        <dbReference type="Pfam" id="PF01232"/>
    </source>
</evidence>
<gene>
    <name evidence="10" type="ORF">ACFWGY_18170</name>
</gene>
<accession>A0ABW6G7T2</accession>
<evidence type="ECO:0000256" key="4">
    <source>
        <dbReference type="ARBA" id="ARBA00023002"/>
    </source>
</evidence>
<reference evidence="10 11" key="1">
    <citation type="submission" date="2024-09" db="EMBL/GenBank/DDBJ databases">
        <title>The Natural Products Discovery Center: Release of the First 8490 Sequenced Strains for Exploring Actinobacteria Biosynthetic Diversity.</title>
        <authorList>
            <person name="Kalkreuter E."/>
            <person name="Kautsar S.A."/>
            <person name="Yang D."/>
            <person name="Bader C.D."/>
            <person name="Teijaro C.N."/>
            <person name="Fluegel L."/>
            <person name="Davis C.M."/>
            <person name="Simpson J.R."/>
            <person name="Lauterbach L."/>
            <person name="Steele A.D."/>
            <person name="Gui C."/>
            <person name="Meng S."/>
            <person name="Li G."/>
            <person name="Viehrig K."/>
            <person name="Ye F."/>
            <person name="Su P."/>
            <person name="Kiefer A.F."/>
            <person name="Nichols A."/>
            <person name="Cepeda A.J."/>
            <person name="Yan W."/>
            <person name="Fan B."/>
            <person name="Jiang Y."/>
            <person name="Adhikari A."/>
            <person name="Zheng C.-J."/>
            <person name="Schuster L."/>
            <person name="Cowan T.M."/>
            <person name="Smanski M.J."/>
            <person name="Chevrette M.G."/>
            <person name="De Carvalho L.P.S."/>
            <person name="Shen B."/>
        </authorList>
    </citation>
    <scope>NUCLEOTIDE SEQUENCE [LARGE SCALE GENOMIC DNA]</scope>
    <source>
        <strain evidence="10 11">NPDC060353</strain>
    </source>
</reference>
<dbReference type="Pfam" id="PF01232">
    <property type="entry name" value="Mannitol_dh"/>
    <property type="match status" value="1"/>
</dbReference>
<feature type="domain" description="Mannitol dehydrogenase C-terminal" evidence="9">
    <location>
        <begin position="258"/>
        <end position="432"/>
    </location>
</feature>
<evidence type="ECO:0000313" key="11">
    <source>
        <dbReference type="Proteomes" id="UP001598673"/>
    </source>
</evidence>
<feature type="region of interest" description="Disordered" evidence="7">
    <location>
        <begin position="1"/>
        <end position="24"/>
    </location>
</feature>
<evidence type="ECO:0000256" key="3">
    <source>
        <dbReference type="ARBA" id="ARBA00016219"/>
    </source>
</evidence>
<feature type="domain" description="Mannitol dehydrogenase N-terminal" evidence="8">
    <location>
        <begin position="28"/>
        <end position="249"/>
    </location>
</feature>
<evidence type="ECO:0000259" key="9">
    <source>
        <dbReference type="Pfam" id="PF08125"/>
    </source>
</evidence>
<dbReference type="InterPro" id="IPR013131">
    <property type="entry name" value="Mannitol_DH_N"/>
</dbReference>
<protein>
    <recommendedName>
        <fullName evidence="3">Mannitol-1-phosphate 5-dehydrogenase</fullName>
        <ecNumber evidence="2">1.1.1.17</ecNumber>
    </recommendedName>
</protein>
<sequence length="442" mass="47974">MPTPNPISTPTPRLTRASAGARPPAPVRAVHLGLGAFHRAHQAVYTMADPDWGVAAYTFRNAELPRRLTEQDGLYTLQVRGDGEPQTRIVDSISRAHPGGDTDRWLADLASPDVALLTLTITEAGYRAAGNEDGSAIGRVLAGLRGRHRAGGLPIALVPCDNLPGNGSVLRDAVRNAAEGEDSGFRCWLEDHVSFVDTVVDRITPATTADDAVTAARLTGFDDHAPVVTEPFSEWLLAGEFPAGRPAWENAGARFVGDLAAYEQRKLWFLNGAHTLLAYTGPALGCATVDEAVRHPVLAALTESWWDTAARHASLPAEDLVDYRERLLRRFSSRGIRHHLLHIAVGGSQKIPARILPVLRAERSRQRLPEPAIAALAGWLIHLRDREVADPRADELVALARADDGARRVLSAIDTDLADDRELVTAVDDYVDHLRHSVRSNP</sequence>
<dbReference type="Gene3D" id="3.40.50.720">
    <property type="entry name" value="NAD(P)-binding Rossmann-like Domain"/>
    <property type="match status" value="1"/>
</dbReference>
<evidence type="ECO:0000256" key="2">
    <source>
        <dbReference type="ARBA" id="ARBA00012939"/>
    </source>
</evidence>
<dbReference type="EMBL" id="JBHXCV010000011">
    <property type="protein sequence ID" value="MFD6795265.1"/>
    <property type="molecule type" value="Genomic_DNA"/>
</dbReference>
<keyword evidence="11" id="KW-1185">Reference proteome</keyword>
<dbReference type="PROSITE" id="PS00974">
    <property type="entry name" value="MANNITOL_DHGENASE"/>
    <property type="match status" value="1"/>
</dbReference>
<evidence type="ECO:0000256" key="5">
    <source>
        <dbReference type="ARBA" id="ARBA00023027"/>
    </source>
</evidence>
<comment type="catalytic activity">
    <reaction evidence="6">
        <text>D-mannitol 1-phosphate + NAD(+) = beta-D-fructose 6-phosphate + NADH + H(+)</text>
        <dbReference type="Rhea" id="RHEA:19661"/>
        <dbReference type="ChEBI" id="CHEBI:15378"/>
        <dbReference type="ChEBI" id="CHEBI:57540"/>
        <dbReference type="ChEBI" id="CHEBI:57634"/>
        <dbReference type="ChEBI" id="CHEBI:57945"/>
        <dbReference type="ChEBI" id="CHEBI:61381"/>
        <dbReference type="EC" id="1.1.1.17"/>
    </reaction>
</comment>
<dbReference type="PANTHER" id="PTHR43362:SF1">
    <property type="entry name" value="MANNITOL DEHYDROGENASE 2-RELATED"/>
    <property type="match status" value="1"/>
</dbReference>
<dbReference type="InterPro" id="IPR013328">
    <property type="entry name" value="6PGD_dom2"/>
</dbReference>
<comment type="similarity">
    <text evidence="1">Belongs to the mannitol dehydrogenase family.</text>
</comment>
<dbReference type="PRINTS" id="PR00084">
    <property type="entry name" value="MTLDHDRGNASE"/>
</dbReference>
<organism evidence="10 11">
    <name type="scientific">Prauserella salsuginis</name>
    <dbReference type="NCBI Taxonomy" id="387889"/>
    <lineage>
        <taxon>Bacteria</taxon>
        <taxon>Bacillati</taxon>
        <taxon>Actinomycetota</taxon>
        <taxon>Actinomycetes</taxon>
        <taxon>Pseudonocardiales</taxon>
        <taxon>Pseudonocardiaceae</taxon>
        <taxon>Prauserella</taxon>
        <taxon>Prauserella salsuginis group</taxon>
    </lineage>
</organism>
<dbReference type="InterPro" id="IPR000669">
    <property type="entry name" value="Mannitol_DH"/>
</dbReference>
<dbReference type="Pfam" id="PF08125">
    <property type="entry name" value="Mannitol_dh_C"/>
    <property type="match status" value="1"/>
</dbReference>
<dbReference type="InterPro" id="IPR013118">
    <property type="entry name" value="Mannitol_DH_C"/>
</dbReference>
<keyword evidence="4 10" id="KW-0560">Oxidoreductase</keyword>
<evidence type="ECO:0000313" key="10">
    <source>
        <dbReference type="EMBL" id="MFD6795265.1"/>
    </source>
</evidence>
<dbReference type="SUPFAM" id="SSF51735">
    <property type="entry name" value="NAD(P)-binding Rossmann-fold domains"/>
    <property type="match status" value="1"/>
</dbReference>
<dbReference type="RefSeq" id="WP_258937250.1">
    <property type="nucleotide sequence ID" value="NZ_JANBBF010000011.1"/>
</dbReference>
<dbReference type="Proteomes" id="UP001598673">
    <property type="component" value="Unassembled WGS sequence"/>
</dbReference>
<dbReference type="InterPro" id="IPR008927">
    <property type="entry name" value="6-PGluconate_DH-like_C_sf"/>
</dbReference>
<keyword evidence="5" id="KW-0520">NAD</keyword>
<dbReference type="InterPro" id="IPR036291">
    <property type="entry name" value="NAD(P)-bd_dom_sf"/>
</dbReference>
<dbReference type="InterPro" id="IPR050988">
    <property type="entry name" value="Mannitol_DH/Oxidoreductase"/>
</dbReference>
<evidence type="ECO:0000256" key="7">
    <source>
        <dbReference type="SAM" id="MobiDB-lite"/>
    </source>
</evidence>
<proteinExistence type="inferred from homology"/>
<dbReference type="Gene3D" id="1.10.1040.10">
    <property type="entry name" value="N-(1-d-carboxylethyl)-l-norvaline Dehydrogenase, domain 2"/>
    <property type="match status" value="1"/>
</dbReference>
<name>A0ABW6G7T2_9PSEU</name>
<dbReference type="PANTHER" id="PTHR43362">
    <property type="entry name" value="MANNITOL DEHYDROGENASE DSF1-RELATED"/>
    <property type="match status" value="1"/>
</dbReference>